<dbReference type="EMBL" id="ML769866">
    <property type="protein sequence ID" value="KAE9386583.1"/>
    <property type="molecule type" value="Genomic_DNA"/>
</dbReference>
<name>A0A6A4GMN9_9AGAR</name>
<dbReference type="Proteomes" id="UP000799118">
    <property type="component" value="Unassembled WGS sequence"/>
</dbReference>
<accession>A0A6A4GMN9</accession>
<evidence type="ECO:0000313" key="1">
    <source>
        <dbReference type="EMBL" id="KAE9386583.1"/>
    </source>
</evidence>
<evidence type="ECO:0000313" key="2">
    <source>
        <dbReference type="Proteomes" id="UP000799118"/>
    </source>
</evidence>
<reference evidence="1" key="1">
    <citation type="journal article" date="2019" name="Environ. Microbiol.">
        <title>Fungal ecological strategies reflected in gene transcription - a case study of two litter decomposers.</title>
        <authorList>
            <person name="Barbi F."/>
            <person name="Kohler A."/>
            <person name="Barry K."/>
            <person name="Baskaran P."/>
            <person name="Daum C."/>
            <person name="Fauchery L."/>
            <person name="Ihrmark K."/>
            <person name="Kuo A."/>
            <person name="LaButti K."/>
            <person name="Lipzen A."/>
            <person name="Morin E."/>
            <person name="Grigoriev I.V."/>
            <person name="Henrissat B."/>
            <person name="Lindahl B."/>
            <person name="Martin F."/>
        </authorList>
    </citation>
    <scope>NUCLEOTIDE SEQUENCE</scope>
    <source>
        <strain evidence="1">JB14</strain>
    </source>
</reference>
<dbReference type="AlphaFoldDB" id="A0A6A4GMN9"/>
<keyword evidence="2" id="KW-1185">Reference proteome</keyword>
<organism evidence="1 2">
    <name type="scientific">Gymnopus androsaceus JB14</name>
    <dbReference type="NCBI Taxonomy" id="1447944"/>
    <lineage>
        <taxon>Eukaryota</taxon>
        <taxon>Fungi</taxon>
        <taxon>Dikarya</taxon>
        <taxon>Basidiomycota</taxon>
        <taxon>Agaricomycotina</taxon>
        <taxon>Agaricomycetes</taxon>
        <taxon>Agaricomycetidae</taxon>
        <taxon>Agaricales</taxon>
        <taxon>Marasmiineae</taxon>
        <taxon>Omphalotaceae</taxon>
        <taxon>Gymnopus</taxon>
    </lineage>
</organism>
<gene>
    <name evidence="1" type="ORF">BT96DRAFT_1005946</name>
</gene>
<proteinExistence type="predicted"/>
<sequence length="195" mass="21350">MAPALPMVLVENEFIAYKSIPVYLRYNPDWAPLSMFLVGCLTALQSINISIKLQIVGERVKIGTMQFLIQQISNANKAKTHAGKARAKADPPMLVMEFVVIPVVRGVKKHPQDAMDVPAAVPTSTLEVPMGKVDEFLTKIDNSIKAQLHLVFGKIMGLEPGELEAQRALGDEIDAAIAELPPVDAPQVEKRKGTW</sequence>
<protein>
    <submittedName>
        <fullName evidence="1">Uncharacterized protein</fullName>
    </submittedName>
</protein>